<dbReference type="InterPro" id="IPR012341">
    <property type="entry name" value="6hp_glycosidase-like_sf"/>
</dbReference>
<feature type="transmembrane region" description="Helical" evidence="1">
    <location>
        <begin position="5"/>
        <end position="23"/>
    </location>
</feature>
<dbReference type="EMBL" id="JBHSDT010000008">
    <property type="protein sequence ID" value="MFC4404951.1"/>
    <property type="molecule type" value="Genomic_DNA"/>
</dbReference>
<evidence type="ECO:0000256" key="1">
    <source>
        <dbReference type="SAM" id="Phobius"/>
    </source>
</evidence>
<keyword evidence="1" id="KW-0472">Membrane</keyword>
<keyword evidence="1" id="KW-1133">Transmembrane helix</keyword>
<evidence type="ECO:0000313" key="3">
    <source>
        <dbReference type="Proteomes" id="UP001595882"/>
    </source>
</evidence>
<evidence type="ECO:0000313" key="2">
    <source>
        <dbReference type="EMBL" id="MFC4404951.1"/>
    </source>
</evidence>
<sequence length="364" mass="42229">MKRKYILIFFIGVVLIMGFLFNFTKDNKLSTEKFIEKWFLNANGTLATNVLDSDRMDADLVKGREALSETIGLWLIYAVEKQDKQMFEKAYNILLNYFLTENGFVSWKLTETGIVEVTTNALIDDLRIIDALYRAEKLWNIAGYGKVAEQIGTYLTNYNRNGLMLTDYYDQQYQTSSAEITLSYIDPISLEKMLKQRVLDKQTYHKMVTVLKEAEKANGFFPKAYHVQNNQYRHDQEVHMIDQGLVAYHQALMGSNNPEFLQFIKTEMMTNGKIAGAYNPASKKPAVHYESPAVYGILIWYCLEINETELAAKLYKRMTEYRNDNIFSRYYGGYTVDDDGDTHIFDNLVPLIAEQRLMEHGDKF</sequence>
<dbReference type="SUPFAM" id="SSF48208">
    <property type="entry name" value="Six-hairpin glycosidases"/>
    <property type="match status" value="1"/>
</dbReference>
<keyword evidence="3" id="KW-1185">Reference proteome</keyword>
<keyword evidence="1" id="KW-0812">Transmembrane</keyword>
<gene>
    <name evidence="2" type="ORF">ACFOY7_17920</name>
</gene>
<comment type="caution">
    <text evidence="2">The sequence shown here is derived from an EMBL/GenBank/DDBJ whole genome shotgun (WGS) entry which is preliminary data.</text>
</comment>
<dbReference type="RefSeq" id="WP_390254051.1">
    <property type="nucleotide sequence ID" value="NZ_JBHSDT010000008.1"/>
</dbReference>
<dbReference type="InterPro" id="IPR008928">
    <property type="entry name" value="6-hairpin_glycosidase_sf"/>
</dbReference>
<organism evidence="2 3">
    <name type="scientific">Gracilibacillus xinjiangensis</name>
    <dbReference type="NCBI Taxonomy" id="1193282"/>
    <lineage>
        <taxon>Bacteria</taxon>
        <taxon>Bacillati</taxon>
        <taxon>Bacillota</taxon>
        <taxon>Bacilli</taxon>
        <taxon>Bacillales</taxon>
        <taxon>Bacillaceae</taxon>
        <taxon>Gracilibacillus</taxon>
    </lineage>
</organism>
<name>A0ABV8X3A0_9BACI</name>
<dbReference type="Proteomes" id="UP001595882">
    <property type="component" value="Unassembled WGS sequence"/>
</dbReference>
<proteinExistence type="predicted"/>
<reference evidence="3" key="1">
    <citation type="journal article" date="2019" name="Int. J. Syst. Evol. Microbiol.">
        <title>The Global Catalogue of Microorganisms (GCM) 10K type strain sequencing project: providing services to taxonomists for standard genome sequencing and annotation.</title>
        <authorList>
            <consortium name="The Broad Institute Genomics Platform"/>
            <consortium name="The Broad Institute Genome Sequencing Center for Infectious Disease"/>
            <person name="Wu L."/>
            <person name="Ma J."/>
        </authorList>
    </citation>
    <scope>NUCLEOTIDE SEQUENCE [LARGE SCALE GENOMIC DNA]</scope>
    <source>
        <strain evidence="3">CCUG 37865</strain>
    </source>
</reference>
<dbReference type="Gene3D" id="1.50.10.10">
    <property type="match status" value="1"/>
</dbReference>
<protein>
    <submittedName>
        <fullName evidence="2">Transcriptional regulator</fullName>
    </submittedName>
</protein>
<accession>A0ABV8X3A0</accession>